<dbReference type="SUPFAM" id="SSF56281">
    <property type="entry name" value="Metallo-hydrolase/oxidoreductase"/>
    <property type="match status" value="1"/>
</dbReference>
<keyword evidence="2" id="KW-1185">Reference proteome</keyword>
<protein>
    <submittedName>
        <fullName evidence="1">L-ascorbate metabolism protein UlaG (Beta-lactamase superfamily)</fullName>
    </submittedName>
</protein>
<dbReference type="PANTHER" id="PTHR43546:SF3">
    <property type="entry name" value="UPF0173 METAL-DEPENDENT HYDROLASE MJ1163"/>
    <property type="match status" value="1"/>
</dbReference>
<dbReference type="InterPro" id="IPR036866">
    <property type="entry name" value="RibonucZ/Hydroxyglut_hydro"/>
</dbReference>
<dbReference type="RefSeq" id="WP_246392346.1">
    <property type="nucleotide sequence ID" value="NZ_JACHYB010000001.1"/>
</dbReference>
<dbReference type="Pfam" id="PF13483">
    <property type="entry name" value="Lactamase_B_3"/>
    <property type="match status" value="1"/>
</dbReference>
<gene>
    <name evidence="1" type="ORF">FHX64_001587</name>
</gene>
<reference evidence="1 2" key="1">
    <citation type="submission" date="2020-08" db="EMBL/GenBank/DDBJ databases">
        <title>Genomic Encyclopedia of Type Strains, Phase IV (KMG-IV): sequencing the most valuable type-strain genomes for metagenomic binning, comparative biology and taxonomic classification.</title>
        <authorList>
            <person name="Goeker M."/>
        </authorList>
    </citation>
    <scope>NUCLEOTIDE SEQUENCE [LARGE SCALE GENOMIC DNA]</scope>
    <source>
        <strain evidence="1 2">DSM 27471</strain>
    </source>
</reference>
<evidence type="ECO:0000313" key="1">
    <source>
        <dbReference type="EMBL" id="MBB3187424.1"/>
    </source>
</evidence>
<dbReference type="EMBL" id="JACHYB010000001">
    <property type="protein sequence ID" value="MBB3187424.1"/>
    <property type="molecule type" value="Genomic_DNA"/>
</dbReference>
<dbReference type="InterPro" id="IPR050114">
    <property type="entry name" value="UPF0173_UPF0282_UlaG_hydrolase"/>
</dbReference>
<name>A0A7W5DQW4_9PORP</name>
<sequence length="220" mass="24924">MAQIRTDTYTTPMGELKIAYIIHASVMLQIDGKTLYTDPFTNNNQVDFSKFPKADLLLITHEHSDHLDIQAYNKIITPKTHVITTQTVAKIAFPHAEVLANGQSTHWEGIEITAVPAYNMEHKRPDGQLFHPKGVGNGYILAFGTFRVYIAGDTENIPEMSHLGKIDIAFLPKNLPYTMSDEQFIEAAKRIHPKYLYPYHYFSVDRAALLKALPQDIILK</sequence>
<comment type="caution">
    <text evidence="1">The sequence shown here is derived from an EMBL/GenBank/DDBJ whole genome shotgun (WGS) entry which is preliminary data.</text>
</comment>
<accession>A0A7W5DQW4</accession>
<proteinExistence type="predicted"/>
<dbReference type="Gene3D" id="3.60.15.10">
    <property type="entry name" value="Ribonuclease Z/Hydroxyacylglutathione hydrolase-like"/>
    <property type="match status" value="1"/>
</dbReference>
<dbReference type="Proteomes" id="UP000544222">
    <property type="component" value="Unassembled WGS sequence"/>
</dbReference>
<organism evidence="1 2">
    <name type="scientific">Microbacter margulisiae</name>
    <dbReference type="NCBI Taxonomy" id="1350067"/>
    <lineage>
        <taxon>Bacteria</taxon>
        <taxon>Pseudomonadati</taxon>
        <taxon>Bacteroidota</taxon>
        <taxon>Bacteroidia</taxon>
        <taxon>Bacteroidales</taxon>
        <taxon>Porphyromonadaceae</taxon>
        <taxon>Microbacter</taxon>
    </lineage>
</organism>
<dbReference type="AlphaFoldDB" id="A0A7W5DQW4"/>
<evidence type="ECO:0000313" key="2">
    <source>
        <dbReference type="Proteomes" id="UP000544222"/>
    </source>
</evidence>
<dbReference type="PANTHER" id="PTHR43546">
    <property type="entry name" value="UPF0173 METAL-DEPENDENT HYDROLASE MJ1163-RELATED"/>
    <property type="match status" value="1"/>
</dbReference>